<organism evidence="5 6">
    <name type="scientific">Microbacterium gallinarum</name>
    <dbReference type="NCBI Taxonomy" id="2762209"/>
    <lineage>
        <taxon>Bacteria</taxon>
        <taxon>Bacillati</taxon>
        <taxon>Actinomycetota</taxon>
        <taxon>Actinomycetes</taxon>
        <taxon>Micrococcales</taxon>
        <taxon>Microbacteriaceae</taxon>
        <taxon>Microbacterium</taxon>
    </lineage>
</organism>
<evidence type="ECO:0000259" key="4">
    <source>
        <dbReference type="Pfam" id="PF02797"/>
    </source>
</evidence>
<dbReference type="Pfam" id="PF00195">
    <property type="entry name" value="Chal_sti_synt_N"/>
    <property type="match status" value="1"/>
</dbReference>
<keyword evidence="6" id="KW-1185">Reference proteome</keyword>
<dbReference type="PANTHER" id="PTHR11877">
    <property type="entry name" value="HYDROXYMETHYLGLUTARYL-COA SYNTHASE"/>
    <property type="match status" value="1"/>
</dbReference>
<dbReference type="Proteomes" id="UP000602532">
    <property type="component" value="Unassembled WGS sequence"/>
</dbReference>
<sequence>MSPRIVSIGTAVPTTRVAQTEARDLFATQPGVDRLTARLIRAAFDAAEIEHRHTVLAQLALSGAPGPDDGTAFIDAERGLLRPTTGTRNDLYIRTAPALYAEAARVAMADAEIEASAVTHVVTVSCTGFFAPGPDYRLVRDLGLDPSVERYHLGFIGCAAAMPGLRLASRIAESDPAAVVLVVCVELCTLHIRPSADPQQIVAASVFADGAAAAVVTADPGAGREGGLELDRFSTALTSEGEADMVWTIGDHGFEMILSAEVPRIVGREIRGAVDRFLAGEATPDVWAVHPGGRSVLDRVEAGLELPPTALDASRGVLRDYGNMSSATILFILERMLRDDSVADGARLAALAFGPGLTVESALLTKRGATGSAVAGEPAGAAVGAVAGA</sequence>
<dbReference type="CDD" id="cd00831">
    <property type="entry name" value="CHS_like"/>
    <property type="match status" value="1"/>
</dbReference>
<dbReference type="Pfam" id="PF02797">
    <property type="entry name" value="Chal_sti_synt_C"/>
    <property type="match status" value="1"/>
</dbReference>
<dbReference type="SUPFAM" id="SSF53901">
    <property type="entry name" value="Thiolase-like"/>
    <property type="match status" value="2"/>
</dbReference>
<protein>
    <submittedName>
        <fullName evidence="5">Type III polyketide synthase</fullName>
    </submittedName>
</protein>
<name>A0ABR8X0P0_9MICO</name>
<evidence type="ECO:0000313" key="6">
    <source>
        <dbReference type="Proteomes" id="UP000602532"/>
    </source>
</evidence>
<dbReference type="PIRSF" id="PIRSF000451">
    <property type="entry name" value="PKS_III"/>
    <property type="match status" value="1"/>
</dbReference>
<dbReference type="EMBL" id="JACSPM010000001">
    <property type="protein sequence ID" value="MBD8022891.1"/>
    <property type="molecule type" value="Genomic_DNA"/>
</dbReference>
<evidence type="ECO:0000256" key="1">
    <source>
        <dbReference type="ARBA" id="ARBA00005531"/>
    </source>
</evidence>
<evidence type="ECO:0000313" key="5">
    <source>
        <dbReference type="EMBL" id="MBD8022891.1"/>
    </source>
</evidence>
<dbReference type="InterPro" id="IPR011141">
    <property type="entry name" value="Polyketide_synthase_type-III"/>
</dbReference>
<dbReference type="RefSeq" id="WP_191764709.1">
    <property type="nucleotide sequence ID" value="NZ_JACSPM010000001.1"/>
</dbReference>
<comment type="caution">
    <text evidence="5">The sequence shown here is derived from an EMBL/GenBank/DDBJ whole genome shotgun (WGS) entry which is preliminary data.</text>
</comment>
<dbReference type="InterPro" id="IPR012328">
    <property type="entry name" value="Chalcone/stilbene_synt_C"/>
</dbReference>
<dbReference type="InterPro" id="IPR001099">
    <property type="entry name" value="Chalcone/stilbene_synt_N"/>
</dbReference>
<gene>
    <name evidence="5" type="ORF">H9622_04705</name>
</gene>
<feature type="domain" description="Chalcone/stilbene synthase N-terminal" evidence="3">
    <location>
        <begin position="5"/>
        <end position="220"/>
    </location>
</feature>
<dbReference type="PANTHER" id="PTHR11877:SF46">
    <property type="entry name" value="TYPE III POLYKETIDE SYNTHASE A"/>
    <property type="match status" value="1"/>
</dbReference>
<reference evidence="5 6" key="1">
    <citation type="submission" date="2020-08" db="EMBL/GenBank/DDBJ databases">
        <title>A Genomic Blueprint of the Chicken Gut Microbiome.</title>
        <authorList>
            <person name="Gilroy R."/>
            <person name="Ravi A."/>
            <person name="Getino M."/>
            <person name="Pursley I."/>
            <person name="Horton D.L."/>
            <person name="Alikhan N.-F."/>
            <person name="Baker D."/>
            <person name="Gharbi K."/>
            <person name="Hall N."/>
            <person name="Watson M."/>
            <person name="Adriaenssens E.M."/>
            <person name="Foster-Nyarko E."/>
            <person name="Jarju S."/>
            <person name="Secka A."/>
            <person name="Antonio M."/>
            <person name="Oren A."/>
            <person name="Chaudhuri R."/>
            <person name="La Ragione R.M."/>
            <person name="Hildebrand F."/>
            <person name="Pallen M.J."/>
        </authorList>
    </citation>
    <scope>NUCLEOTIDE SEQUENCE [LARGE SCALE GENOMIC DNA]</scope>
    <source>
        <strain evidence="5 6">Sa1CUA4</strain>
    </source>
</reference>
<accession>A0ABR8X0P0</accession>
<feature type="domain" description="Chalcone/stilbene synthase C-terminal" evidence="4">
    <location>
        <begin position="242"/>
        <end position="364"/>
    </location>
</feature>
<dbReference type="InterPro" id="IPR016039">
    <property type="entry name" value="Thiolase-like"/>
</dbReference>
<evidence type="ECO:0000256" key="2">
    <source>
        <dbReference type="ARBA" id="ARBA00022679"/>
    </source>
</evidence>
<dbReference type="Gene3D" id="3.40.47.10">
    <property type="match status" value="2"/>
</dbReference>
<evidence type="ECO:0000259" key="3">
    <source>
        <dbReference type="Pfam" id="PF00195"/>
    </source>
</evidence>
<comment type="similarity">
    <text evidence="1">Belongs to the thiolase-like superfamily. Chalcone/stilbene synthases family.</text>
</comment>
<keyword evidence="2" id="KW-0808">Transferase</keyword>
<proteinExistence type="inferred from homology"/>